<accession>A0A8K0NSY0</accession>
<comment type="caution">
    <text evidence="2">The sequence shown here is derived from an EMBL/GenBank/DDBJ whole genome shotgun (WGS) entry which is preliminary data.</text>
</comment>
<organism evidence="2 3">
    <name type="scientific">Filobasidium floriforme</name>
    <dbReference type="NCBI Taxonomy" id="5210"/>
    <lineage>
        <taxon>Eukaryota</taxon>
        <taxon>Fungi</taxon>
        <taxon>Dikarya</taxon>
        <taxon>Basidiomycota</taxon>
        <taxon>Agaricomycotina</taxon>
        <taxon>Tremellomycetes</taxon>
        <taxon>Filobasidiales</taxon>
        <taxon>Filobasidiaceae</taxon>
        <taxon>Filobasidium</taxon>
    </lineage>
</organism>
<feature type="compositionally biased region" description="Polar residues" evidence="1">
    <location>
        <begin position="698"/>
        <end position="720"/>
    </location>
</feature>
<gene>
    <name evidence="2" type="ORF">FFLO_03659</name>
</gene>
<keyword evidence="3" id="KW-1185">Reference proteome</keyword>
<feature type="region of interest" description="Disordered" evidence="1">
    <location>
        <begin position="695"/>
        <end position="862"/>
    </location>
</feature>
<feature type="compositionally biased region" description="Polar residues" evidence="1">
    <location>
        <begin position="794"/>
        <end position="806"/>
    </location>
</feature>
<feature type="compositionally biased region" description="Low complexity" evidence="1">
    <location>
        <begin position="645"/>
        <end position="660"/>
    </location>
</feature>
<evidence type="ECO:0000256" key="1">
    <source>
        <dbReference type="SAM" id="MobiDB-lite"/>
    </source>
</evidence>
<feature type="compositionally biased region" description="Low complexity" evidence="1">
    <location>
        <begin position="84"/>
        <end position="98"/>
    </location>
</feature>
<dbReference type="AlphaFoldDB" id="A0A8K0NSY0"/>
<dbReference type="Proteomes" id="UP000812966">
    <property type="component" value="Unassembled WGS sequence"/>
</dbReference>
<feature type="region of interest" description="Disordered" evidence="1">
    <location>
        <begin position="586"/>
        <end position="630"/>
    </location>
</feature>
<protein>
    <submittedName>
        <fullName evidence="2">Uncharacterized protein</fullName>
    </submittedName>
</protein>
<feature type="region of interest" description="Disordered" evidence="1">
    <location>
        <begin position="76"/>
        <end position="98"/>
    </location>
</feature>
<evidence type="ECO:0000313" key="2">
    <source>
        <dbReference type="EMBL" id="KAG7532264.1"/>
    </source>
</evidence>
<dbReference type="EMBL" id="JABELV010000069">
    <property type="protein sequence ID" value="KAG7532264.1"/>
    <property type="molecule type" value="Genomic_DNA"/>
</dbReference>
<evidence type="ECO:0000313" key="3">
    <source>
        <dbReference type="Proteomes" id="UP000812966"/>
    </source>
</evidence>
<proteinExistence type="predicted"/>
<feature type="compositionally biased region" description="Polar residues" evidence="1">
    <location>
        <begin position="775"/>
        <end position="786"/>
    </location>
</feature>
<reference evidence="2" key="1">
    <citation type="submission" date="2020-04" db="EMBL/GenBank/DDBJ databases">
        <title>Analysis of mating type loci in Filobasidium floriforme.</title>
        <authorList>
            <person name="Nowrousian M."/>
        </authorList>
    </citation>
    <scope>NUCLEOTIDE SEQUENCE</scope>
    <source>
        <strain evidence="2">CBS 6242</strain>
    </source>
</reference>
<feature type="region of interest" description="Disordered" evidence="1">
    <location>
        <begin position="645"/>
        <end position="681"/>
    </location>
</feature>
<feature type="compositionally biased region" description="Polar residues" evidence="1">
    <location>
        <begin position="671"/>
        <end position="681"/>
    </location>
</feature>
<sequence>MKPPASATKETAFLISYLQNPSTTQESAIDALVEYIMARRRKGWSIYEVTLGLIEIMQKVPQTLDETFDTARTRTFLPHHTDLTPPSTSSTSVRSRSTSKNMLAVSQTLQRFSVGDVGVGQVREVLVEWAWGLEQKLSEGEGEGSGSSSSDNKGKGAIGSAGFQEIAASFDQLISAHLPPPVPPSLSAVLLSVRMSLGYLTLNELTCQLSTLLALREGEECLRIWVERRIQGDGRYRIGETLDGLVKETESTRPALRGVVRMVKDKFMLPVGEEAARWKVPLPVPGKGKVILLLKEQAQSQSQAAASSSSTALSGYAFEMLSEYIVKEKRDYMRLEKWTKSGKKQLSRDVDEIEDKLCLPGNGNGKASGSASAENTSLLPVFDVLRRIHALDPAASKVSSTREGTSFQPMAIPEWTEPYLPPTVQTITSALYVHPRLSTARAVDCVMELVDYEKDLRTMDVRGAMSREEEAGRGDGEGGRSSEDTVLTALVWGPLEKSKMRRVLESIERRFPEGEYDEAFDIVRSKVNEGADLARAPSYTTVASLGTAQRTDSYFRGNTHVRGSMSASIPALPPLPQLSSPISGRVTGEFESSPGPEPLMEVLEPEPGPSERAPYRRTNTTPNERIPGMFGQAMRKMSLSNRELSTIASGGESTSSSPSRNRPPDSPPAMTHSNSQASVGTEGTLEDIYAGYGEDSIQPLSTRNDLDSANNARSPVSQPANPVWPANMADPVPPKPKRKTSILRRPGFLGGSKAEKALGNENATFSRSTGRHRPSTSLSSGAQNRSAVVAAIMTGTSTPPRTVAEQSTPSGSPPSSTSSPAGWRAEFSNMNNGMGMLRPSPKHSTSAGFNGLNRSATTARPR</sequence>
<feature type="compositionally biased region" description="Low complexity" evidence="1">
    <location>
        <begin position="807"/>
        <end position="820"/>
    </location>
</feature>
<feature type="compositionally biased region" description="Polar residues" evidence="1">
    <location>
        <begin position="842"/>
        <end position="862"/>
    </location>
</feature>
<name>A0A8K0NSY0_9TREE</name>